<feature type="transmembrane region" description="Helical" evidence="1">
    <location>
        <begin position="61"/>
        <end position="84"/>
    </location>
</feature>
<feature type="transmembrane region" description="Helical" evidence="1">
    <location>
        <begin position="35"/>
        <end position="54"/>
    </location>
</feature>
<organism evidence="2 3">
    <name type="scientific">Suttonella ornithocola</name>
    <dbReference type="NCBI Taxonomy" id="279832"/>
    <lineage>
        <taxon>Bacteria</taxon>
        <taxon>Pseudomonadati</taxon>
        <taxon>Pseudomonadota</taxon>
        <taxon>Gammaproteobacteria</taxon>
        <taxon>Cardiobacteriales</taxon>
        <taxon>Cardiobacteriaceae</taxon>
        <taxon>Suttonella</taxon>
    </lineage>
</organism>
<name>A0A380MTL4_9GAMM</name>
<keyword evidence="1" id="KW-0812">Transmembrane</keyword>
<dbReference type="RefSeq" id="WP_072575548.1">
    <property type="nucleotide sequence ID" value="NZ_LWHB01000012.1"/>
</dbReference>
<reference evidence="2 3" key="1">
    <citation type="submission" date="2018-06" db="EMBL/GenBank/DDBJ databases">
        <authorList>
            <consortium name="Pathogen Informatics"/>
            <person name="Doyle S."/>
        </authorList>
    </citation>
    <scope>NUCLEOTIDE SEQUENCE [LARGE SCALE GENOMIC DNA]</scope>
    <source>
        <strain evidence="2 3">NCTC13337</strain>
    </source>
</reference>
<proteinExistence type="predicted"/>
<dbReference type="AlphaFoldDB" id="A0A380MTL4"/>
<accession>A0A380MTL4</accession>
<keyword evidence="1" id="KW-0472">Membrane</keyword>
<dbReference type="OrthoDB" id="3295158at2"/>
<dbReference type="InterPro" id="IPR045655">
    <property type="entry name" value="DUF6394"/>
</dbReference>
<dbReference type="EMBL" id="UHIC01000001">
    <property type="protein sequence ID" value="SUO95406.1"/>
    <property type="molecule type" value="Genomic_DNA"/>
</dbReference>
<evidence type="ECO:0000313" key="2">
    <source>
        <dbReference type="EMBL" id="SUO95406.1"/>
    </source>
</evidence>
<gene>
    <name evidence="2" type="ORF">NCTC13337_01304</name>
</gene>
<keyword evidence="1" id="KW-1133">Transmembrane helix</keyword>
<keyword evidence="3" id="KW-1185">Reference proteome</keyword>
<sequence length="123" mass="13411">MRSERLWFSFFTLLALTLNFGFVYGDIGNPEHHDKLELFFTFVVSIVCTILKFGDRTQMGALLLATSLVADVQLFCAVMAWTFGVGPLDGATMATIVSFTAGALVANIVSVALLVIETASLRR</sequence>
<dbReference type="Proteomes" id="UP000254601">
    <property type="component" value="Unassembled WGS sequence"/>
</dbReference>
<protein>
    <submittedName>
        <fullName evidence="2">Uncharacterized protein</fullName>
    </submittedName>
</protein>
<dbReference type="Pfam" id="PF19931">
    <property type="entry name" value="DUF6394"/>
    <property type="match status" value="1"/>
</dbReference>
<evidence type="ECO:0000256" key="1">
    <source>
        <dbReference type="SAM" id="Phobius"/>
    </source>
</evidence>
<feature type="transmembrane region" description="Helical" evidence="1">
    <location>
        <begin position="96"/>
        <end position="116"/>
    </location>
</feature>
<evidence type="ECO:0000313" key="3">
    <source>
        <dbReference type="Proteomes" id="UP000254601"/>
    </source>
</evidence>